<evidence type="ECO:0000313" key="2">
    <source>
        <dbReference type="EMBL" id="KAK0996261.1"/>
    </source>
</evidence>
<evidence type="ECO:0000256" key="1">
    <source>
        <dbReference type="SAM" id="MobiDB-lite"/>
    </source>
</evidence>
<feature type="compositionally biased region" description="Basic residues" evidence="1">
    <location>
        <begin position="103"/>
        <end position="112"/>
    </location>
</feature>
<organism evidence="2 3">
    <name type="scientific">Friedmanniomyces endolithicus</name>
    <dbReference type="NCBI Taxonomy" id="329885"/>
    <lineage>
        <taxon>Eukaryota</taxon>
        <taxon>Fungi</taxon>
        <taxon>Dikarya</taxon>
        <taxon>Ascomycota</taxon>
        <taxon>Pezizomycotina</taxon>
        <taxon>Dothideomycetes</taxon>
        <taxon>Dothideomycetidae</taxon>
        <taxon>Mycosphaerellales</taxon>
        <taxon>Teratosphaeriaceae</taxon>
        <taxon>Friedmanniomyces</taxon>
    </lineage>
</organism>
<proteinExistence type="predicted"/>
<evidence type="ECO:0000313" key="3">
    <source>
        <dbReference type="Proteomes" id="UP001175353"/>
    </source>
</evidence>
<dbReference type="AlphaFoldDB" id="A0AAN6KRM4"/>
<feature type="region of interest" description="Disordered" evidence="1">
    <location>
        <begin position="65"/>
        <end position="141"/>
    </location>
</feature>
<dbReference type="Proteomes" id="UP001175353">
    <property type="component" value="Unassembled WGS sequence"/>
</dbReference>
<dbReference type="EMBL" id="JAUJLE010000049">
    <property type="protein sequence ID" value="KAK0996261.1"/>
    <property type="molecule type" value="Genomic_DNA"/>
</dbReference>
<keyword evidence="3" id="KW-1185">Reference proteome</keyword>
<feature type="region of interest" description="Disordered" evidence="1">
    <location>
        <begin position="183"/>
        <end position="254"/>
    </location>
</feature>
<feature type="compositionally biased region" description="Basic and acidic residues" evidence="1">
    <location>
        <begin position="230"/>
        <end position="239"/>
    </location>
</feature>
<reference evidence="2" key="1">
    <citation type="submission" date="2023-06" db="EMBL/GenBank/DDBJ databases">
        <title>Black Yeasts Isolated from many extreme environments.</title>
        <authorList>
            <person name="Coleine C."/>
            <person name="Stajich J.E."/>
            <person name="Selbmann L."/>
        </authorList>
    </citation>
    <scope>NUCLEOTIDE SEQUENCE</scope>
    <source>
        <strain evidence="2">CCFEE 5200</strain>
    </source>
</reference>
<accession>A0AAN6KRM4</accession>
<name>A0AAN6KRM4_9PEZI</name>
<protein>
    <submittedName>
        <fullName evidence="2">Uncharacterized protein</fullName>
    </submittedName>
</protein>
<sequence length="254" mass="26681">MPTYDYKAALQVLTETEKNRIVCLYLSSDTAALGLSFDWEKATAAFGSASVQSMKVSLNTLLKKLGSGKEGADPSPAKGKAKGGKKRKAPEGGDEDDAEPAPKKRGGGRKKKAVSETPVEDDAQEEEAGKAEPEADMQFNVSSEDSILKDFTCGETKILMCIIKHLKGEINIISKKIKPLGSVNGAKTTPRKRKGAAEGGDNDTEESPMKKCRGAKPKGGGAKAGSGLGIKKEEAKEEADAMASAEGAGEDVFT</sequence>
<feature type="compositionally biased region" description="Gly residues" evidence="1">
    <location>
        <begin position="217"/>
        <end position="228"/>
    </location>
</feature>
<comment type="caution">
    <text evidence="2">The sequence shown here is derived from an EMBL/GenBank/DDBJ whole genome shotgun (WGS) entry which is preliminary data.</text>
</comment>
<feature type="compositionally biased region" description="Basic residues" evidence="1">
    <location>
        <begin position="79"/>
        <end position="88"/>
    </location>
</feature>
<gene>
    <name evidence="2" type="ORF">LTR91_006960</name>
</gene>